<dbReference type="Pfam" id="PF00535">
    <property type="entry name" value="Glycos_transf_2"/>
    <property type="match status" value="1"/>
</dbReference>
<dbReference type="InterPro" id="IPR050834">
    <property type="entry name" value="Glycosyltransf_2"/>
</dbReference>
<evidence type="ECO:0000313" key="5">
    <source>
        <dbReference type="EMBL" id="UYG50484.1"/>
    </source>
</evidence>
<proteinExistence type="inferred from homology"/>
<dbReference type="CDD" id="cd04196">
    <property type="entry name" value="GT_2_like_d"/>
    <property type="match status" value="1"/>
</dbReference>
<dbReference type="InterPro" id="IPR001173">
    <property type="entry name" value="Glyco_trans_2-like"/>
</dbReference>
<protein>
    <submittedName>
        <fullName evidence="5">Glycosyltransferase family 2 protein</fullName>
    </submittedName>
</protein>
<feature type="domain" description="Glycosyltransferase 2-like" evidence="4">
    <location>
        <begin position="12"/>
        <end position="121"/>
    </location>
</feature>
<evidence type="ECO:0000256" key="3">
    <source>
        <dbReference type="ARBA" id="ARBA00022679"/>
    </source>
</evidence>
<dbReference type="PANTHER" id="PTHR43685:SF5">
    <property type="entry name" value="GLYCOSYLTRANSFERASE EPSE-RELATED"/>
    <property type="match status" value="1"/>
</dbReference>
<accession>A0ABY6G653</accession>
<keyword evidence="2" id="KW-0328">Glycosyltransferase</keyword>
<evidence type="ECO:0000256" key="1">
    <source>
        <dbReference type="ARBA" id="ARBA00006739"/>
    </source>
</evidence>
<comment type="similarity">
    <text evidence="1">Belongs to the glycosyltransferase 2 family.</text>
</comment>
<dbReference type="Proteomes" id="UP001162800">
    <property type="component" value="Chromosome"/>
</dbReference>
<organism evidence="5 6">
    <name type="scientific">Comamonas endophytica</name>
    <dbReference type="NCBI Taxonomy" id="2949090"/>
    <lineage>
        <taxon>Bacteria</taxon>
        <taxon>Pseudomonadati</taxon>
        <taxon>Pseudomonadota</taxon>
        <taxon>Betaproteobacteria</taxon>
        <taxon>Burkholderiales</taxon>
        <taxon>Comamonadaceae</taxon>
        <taxon>Comamonas</taxon>
    </lineage>
</organism>
<dbReference type="Gene3D" id="3.90.550.10">
    <property type="entry name" value="Spore Coat Polysaccharide Biosynthesis Protein SpsA, Chain A"/>
    <property type="match status" value="1"/>
</dbReference>
<dbReference type="PANTHER" id="PTHR43685">
    <property type="entry name" value="GLYCOSYLTRANSFERASE"/>
    <property type="match status" value="1"/>
</dbReference>
<evidence type="ECO:0000313" key="6">
    <source>
        <dbReference type="Proteomes" id="UP001162800"/>
    </source>
</evidence>
<keyword evidence="3" id="KW-0808">Transferase</keyword>
<evidence type="ECO:0000256" key="2">
    <source>
        <dbReference type="ARBA" id="ARBA00022676"/>
    </source>
</evidence>
<gene>
    <name evidence="5" type="ORF">M9799_10255</name>
</gene>
<sequence length="312" mass="35261">MSRPARRPKVAILLCTYNGRRFLGEQLDSYAAQTYAHWELQVSDDGSKDGTLELLASYQARWGAEKLTLHAGPAKGFAANFLSLICRPGLEADCFAYSDQDDIWQAEKLERAVHWLQSVPEGVPALYCGRTRLVDAGGREIGLSPLFPKPAGFANALMQNIASGNTMVLNSAARALLLEAGKELPVVAHDWWTYIVVTGCGGRVFYDPEPTLLYRQHDANVIGMNSTWGARLDRIRMLWHERFRRWNDCNIAALGRLKHRLIPRNKEILENFAKARKMGFFGRILYFKRSGIYRQTWLGNIGLVIAVIFKKF</sequence>
<dbReference type="InterPro" id="IPR029044">
    <property type="entry name" value="Nucleotide-diphossugar_trans"/>
</dbReference>
<keyword evidence="6" id="KW-1185">Reference proteome</keyword>
<dbReference type="RefSeq" id="WP_231041581.1">
    <property type="nucleotide sequence ID" value="NZ_CP106881.1"/>
</dbReference>
<dbReference type="SUPFAM" id="SSF53448">
    <property type="entry name" value="Nucleotide-diphospho-sugar transferases"/>
    <property type="match status" value="1"/>
</dbReference>
<name>A0ABY6G653_9BURK</name>
<evidence type="ECO:0000259" key="4">
    <source>
        <dbReference type="Pfam" id="PF00535"/>
    </source>
</evidence>
<reference evidence="5" key="1">
    <citation type="submission" date="2022-09" db="EMBL/GenBank/DDBJ databases">
        <title>The complete genome of Acidovorax sp. 5MLIR.</title>
        <authorList>
            <person name="Liu L."/>
            <person name="Yue J."/>
            <person name="Yang F."/>
            <person name="Yuan J."/>
            <person name="Li L."/>
        </authorList>
    </citation>
    <scope>NUCLEOTIDE SEQUENCE</scope>
    <source>
        <strain evidence="5">5MLIR</strain>
    </source>
</reference>
<dbReference type="EMBL" id="CP106881">
    <property type="protein sequence ID" value="UYG50484.1"/>
    <property type="molecule type" value="Genomic_DNA"/>
</dbReference>